<dbReference type="Proteomes" id="UP000006327">
    <property type="component" value="Unassembled WGS sequence"/>
</dbReference>
<evidence type="ECO:0000313" key="2">
    <source>
        <dbReference type="Proteomes" id="UP000006327"/>
    </source>
</evidence>
<comment type="caution">
    <text evidence="1">The sequence shown here is derived from an EMBL/GenBank/DDBJ whole genome shotgun (WGS) entry which is preliminary data.</text>
</comment>
<dbReference type="EMBL" id="BAEO01000060">
    <property type="protein sequence ID" value="GAC21153.1"/>
    <property type="molecule type" value="Genomic_DNA"/>
</dbReference>
<reference evidence="1 2" key="1">
    <citation type="journal article" date="2017" name="Antonie Van Leeuwenhoek">
        <title>Rhizobium rhizosphaerae sp. nov., a novel species isolated from rice rhizosphere.</title>
        <authorList>
            <person name="Zhao J.J."/>
            <person name="Zhang J."/>
            <person name="Zhang R.J."/>
            <person name="Zhang C.W."/>
            <person name="Yin H.Q."/>
            <person name="Zhang X.X."/>
        </authorList>
    </citation>
    <scope>NUCLEOTIDE SEQUENCE [LARGE SCALE GENOMIC DNA]</scope>
    <source>
        <strain evidence="1 2">BSs20135</strain>
    </source>
</reference>
<dbReference type="STRING" id="493475.GARC_4211"/>
<dbReference type="RefSeq" id="WP_007623797.1">
    <property type="nucleotide sequence ID" value="NZ_BAEO01000060.1"/>
</dbReference>
<sequence length="438" mass="48846">MKFSKVGQPFYQSLMLCISLSILVLSGCSSDDDNGTGYVKFYNASPNAPSIFLTVDENLDDDDDDEIEVTYSSVGYTKVSANNALDTDTYFIELAWQDEESSDRNDLEIIYEDSVSIKSDEISFIALTGDVRNPEVLRFDIDIIDDDDDADDDLFNIRLLNIHEGIQSVDLYVSKDNETFNEAEFLATVNYQTLSDNIKLEQDQYIFYITLPGSTDVIYTSVDQSYSVVSQYIIVLRDNTGVGSSDFTIDSIGTNGITELQDVDSEAEFGFYNAIANNDYLPDYQGKIDIQVRIGDVSEVEIDNLAKGQFSESTITSNGDYAFDVLNSDTRDLYIKDALLSLQENADNTIFLYGRKDAVDEDEDGDVDENGDGIVDDYEIVIKSLTLTKSSSSSIYSHGVKVVNLANSEDFSRVTFYFVLNDEIIATAENLLSVLQEN</sequence>
<organism evidence="1 2">
    <name type="scientific">Paraglaciecola arctica BSs20135</name>
    <dbReference type="NCBI Taxonomy" id="493475"/>
    <lineage>
        <taxon>Bacteria</taxon>
        <taxon>Pseudomonadati</taxon>
        <taxon>Pseudomonadota</taxon>
        <taxon>Gammaproteobacteria</taxon>
        <taxon>Alteromonadales</taxon>
        <taxon>Alteromonadaceae</taxon>
        <taxon>Paraglaciecola</taxon>
    </lineage>
</organism>
<keyword evidence="2" id="KW-1185">Reference proteome</keyword>
<evidence type="ECO:0008006" key="3">
    <source>
        <dbReference type="Google" id="ProtNLM"/>
    </source>
</evidence>
<gene>
    <name evidence="1" type="ORF">GARC_4211</name>
</gene>
<evidence type="ECO:0000313" key="1">
    <source>
        <dbReference type="EMBL" id="GAC21153.1"/>
    </source>
</evidence>
<protein>
    <recommendedName>
        <fullName evidence="3">DUF4397 domain-containing protein</fullName>
    </recommendedName>
</protein>
<accession>K6YWN7</accession>
<dbReference type="PROSITE" id="PS51257">
    <property type="entry name" value="PROKAR_LIPOPROTEIN"/>
    <property type="match status" value="1"/>
</dbReference>
<dbReference type="AlphaFoldDB" id="K6YWN7"/>
<proteinExistence type="predicted"/>
<name>K6YWN7_9ALTE</name>
<dbReference type="eggNOG" id="ENOG503041E">
    <property type="taxonomic scope" value="Bacteria"/>
</dbReference>